<dbReference type="InterPro" id="IPR012337">
    <property type="entry name" value="RNaseH-like_sf"/>
</dbReference>
<dbReference type="Pfam" id="PF16473">
    <property type="entry name" value="Rv2179c-like"/>
    <property type="match status" value="1"/>
</dbReference>
<evidence type="ECO:0000313" key="4">
    <source>
        <dbReference type="Proteomes" id="UP000199058"/>
    </source>
</evidence>
<evidence type="ECO:0000313" key="3">
    <source>
        <dbReference type="EMBL" id="SFB80096.1"/>
    </source>
</evidence>
<gene>
    <name evidence="3" type="ORF">SAMN05660443_0211</name>
</gene>
<sequence length="207" mass="23886">MLKIATDDAEAMPQHTAKPDDPESNLLRIMIDLETFDLEPSAKVWEIGAVVFDPTTAQLGDEFHWLIDPTTQHNRTTSQHTLDWWAKQPPEAYLRVRQAEEEGLELEAVLLDLELWIKRQLDEAGEGTKLEVWANSPSFDLAILKHAYQQLGRGTPWKFWQERDHRTLKNLRSDIKVERQGIHHSAQDDAAFQAKQANAIIKFMRLI</sequence>
<dbReference type="Proteomes" id="UP000199058">
    <property type="component" value="Unassembled WGS sequence"/>
</dbReference>
<proteinExistence type="predicted"/>
<feature type="domain" description="3'-5' exoribonuclease Rv2179c-like" evidence="2">
    <location>
        <begin position="28"/>
        <end position="200"/>
    </location>
</feature>
<name>A0A1I1E0A4_9GAMM</name>
<dbReference type="Gene3D" id="3.30.420.10">
    <property type="entry name" value="Ribonuclease H-like superfamily/Ribonuclease H"/>
    <property type="match status" value="1"/>
</dbReference>
<dbReference type="RefSeq" id="WP_091957891.1">
    <property type="nucleotide sequence ID" value="NZ_FOLH01000001.1"/>
</dbReference>
<keyword evidence="4" id="KW-1185">Reference proteome</keyword>
<dbReference type="SUPFAM" id="SSF53098">
    <property type="entry name" value="Ribonuclease H-like"/>
    <property type="match status" value="1"/>
</dbReference>
<feature type="region of interest" description="Disordered" evidence="1">
    <location>
        <begin position="1"/>
        <end position="21"/>
    </location>
</feature>
<accession>A0A1I1E0A4</accession>
<dbReference type="InterPro" id="IPR033390">
    <property type="entry name" value="Rv2179c-like"/>
</dbReference>
<dbReference type="InterPro" id="IPR036397">
    <property type="entry name" value="RNaseH_sf"/>
</dbReference>
<evidence type="ECO:0000256" key="1">
    <source>
        <dbReference type="SAM" id="MobiDB-lite"/>
    </source>
</evidence>
<protein>
    <recommendedName>
        <fullName evidence="2">3'-5' exoribonuclease Rv2179c-like domain-containing protein</fullName>
    </recommendedName>
</protein>
<evidence type="ECO:0000259" key="2">
    <source>
        <dbReference type="Pfam" id="PF16473"/>
    </source>
</evidence>
<reference evidence="3 4" key="1">
    <citation type="submission" date="2016-10" db="EMBL/GenBank/DDBJ databases">
        <authorList>
            <person name="de Groot N.N."/>
        </authorList>
    </citation>
    <scope>NUCLEOTIDE SEQUENCE [LARGE SCALE GENOMIC DNA]</scope>
    <source>
        <strain evidence="3 4">DSM 18438</strain>
    </source>
</reference>
<dbReference type="EMBL" id="FOLH01000001">
    <property type="protein sequence ID" value="SFB80096.1"/>
    <property type="molecule type" value="Genomic_DNA"/>
</dbReference>
<dbReference type="OrthoDB" id="256590at2"/>
<dbReference type="STRING" id="1122252.SAMN05660443_0211"/>
<dbReference type="GO" id="GO:0003676">
    <property type="term" value="F:nucleic acid binding"/>
    <property type="evidence" value="ECO:0007669"/>
    <property type="project" value="InterPro"/>
</dbReference>
<dbReference type="AlphaFoldDB" id="A0A1I1E0A4"/>
<organism evidence="3 4">
    <name type="scientific">Marinospirillum celere</name>
    <dbReference type="NCBI Taxonomy" id="1122252"/>
    <lineage>
        <taxon>Bacteria</taxon>
        <taxon>Pseudomonadati</taxon>
        <taxon>Pseudomonadota</taxon>
        <taxon>Gammaproteobacteria</taxon>
        <taxon>Oceanospirillales</taxon>
        <taxon>Oceanospirillaceae</taxon>
        <taxon>Marinospirillum</taxon>
    </lineage>
</organism>